<dbReference type="Proteomes" id="UP000807504">
    <property type="component" value="Unassembled WGS sequence"/>
</dbReference>
<organism evidence="2 3">
    <name type="scientific">Argiope bruennichi</name>
    <name type="common">Wasp spider</name>
    <name type="synonym">Aranea bruennichi</name>
    <dbReference type="NCBI Taxonomy" id="94029"/>
    <lineage>
        <taxon>Eukaryota</taxon>
        <taxon>Metazoa</taxon>
        <taxon>Ecdysozoa</taxon>
        <taxon>Arthropoda</taxon>
        <taxon>Chelicerata</taxon>
        <taxon>Arachnida</taxon>
        <taxon>Araneae</taxon>
        <taxon>Araneomorphae</taxon>
        <taxon>Entelegynae</taxon>
        <taxon>Araneoidea</taxon>
        <taxon>Araneidae</taxon>
        <taxon>Argiope</taxon>
    </lineage>
</organism>
<dbReference type="AlphaFoldDB" id="A0A8T0FD86"/>
<dbReference type="PANTHER" id="PTHR13225:SF3">
    <property type="entry name" value="UPF0489 PROTEIN C5ORF22"/>
    <property type="match status" value="1"/>
</dbReference>
<reference evidence="2" key="1">
    <citation type="journal article" date="2020" name="bioRxiv">
        <title>Chromosome-level reference genome of the European wasp spider Argiope bruennichi: a resource for studies on range expansion and evolutionary adaptation.</title>
        <authorList>
            <person name="Sheffer M.M."/>
            <person name="Hoppe A."/>
            <person name="Krehenwinkel H."/>
            <person name="Uhl G."/>
            <person name="Kuss A.W."/>
            <person name="Jensen L."/>
            <person name="Jensen C."/>
            <person name="Gillespie R.G."/>
            <person name="Hoff K.J."/>
            <person name="Prost S."/>
        </authorList>
    </citation>
    <scope>NUCLEOTIDE SEQUENCE</scope>
</reference>
<comment type="caution">
    <text evidence="2">The sequence shown here is derived from an EMBL/GenBank/DDBJ whole genome shotgun (WGS) entry which is preliminary data.</text>
</comment>
<dbReference type="PANTHER" id="PTHR13225">
    <property type="entry name" value="MISEXPRESSION SUPPRESSOR OF RAS 6"/>
    <property type="match status" value="1"/>
</dbReference>
<gene>
    <name evidence="2" type="ORF">HNY73_008541</name>
</gene>
<reference evidence="2" key="2">
    <citation type="submission" date="2020-06" db="EMBL/GenBank/DDBJ databases">
        <authorList>
            <person name="Sheffer M."/>
        </authorList>
    </citation>
    <scope>NUCLEOTIDE SEQUENCE</scope>
</reference>
<name>A0A8T0FD86_ARGBR</name>
<sequence>MCMTYVKSINFASKPPHFRASNKVMEFGIECVNDLPLLQVQYLGEVSCTQSYFVSELSWCPEADLKGARDVVLQVCTLGSPPEVEKGSQVTPCAEEHGEESSPKTTCTLSEEVKKKMDTCPYVLDIDLDFFSTRNPFYSIFNEKQFDILRKLYHYEHPSDLTDENLHQVTAKRREQLSELKSIFNNVRDGMEPSASPL</sequence>
<comment type="similarity">
    <text evidence="1">Belongs to the UPF0489 family.</text>
</comment>
<dbReference type="EMBL" id="JABXBU010000015">
    <property type="protein sequence ID" value="KAF8786883.1"/>
    <property type="molecule type" value="Genomic_DNA"/>
</dbReference>
<dbReference type="Pfam" id="PF12640">
    <property type="entry name" value="UPF0489"/>
    <property type="match status" value="1"/>
</dbReference>
<dbReference type="InterPro" id="IPR024131">
    <property type="entry name" value="UPF0489"/>
</dbReference>
<accession>A0A8T0FD86</accession>
<evidence type="ECO:0000313" key="3">
    <source>
        <dbReference type="Proteomes" id="UP000807504"/>
    </source>
</evidence>
<protein>
    <submittedName>
        <fullName evidence="2">UPF0489 protein C5orf22 like protein</fullName>
    </submittedName>
</protein>
<keyword evidence="3" id="KW-1185">Reference proteome</keyword>
<proteinExistence type="inferred from homology"/>
<evidence type="ECO:0000256" key="1">
    <source>
        <dbReference type="ARBA" id="ARBA00007099"/>
    </source>
</evidence>
<evidence type="ECO:0000313" key="2">
    <source>
        <dbReference type="EMBL" id="KAF8786883.1"/>
    </source>
</evidence>